<keyword evidence="2" id="KW-1185">Reference proteome</keyword>
<evidence type="ECO:0000313" key="1">
    <source>
        <dbReference type="EMBL" id="MBC5615645.1"/>
    </source>
</evidence>
<comment type="caution">
    <text evidence="1">The sequence shown here is derived from an EMBL/GenBank/DDBJ whole genome shotgun (WGS) entry which is preliminary data.</text>
</comment>
<dbReference type="EMBL" id="JACOOK010000001">
    <property type="protein sequence ID" value="MBC5615645.1"/>
    <property type="molecule type" value="Genomic_DNA"/>
</dbReference>
<reference evidence="1 2" key="1">
    <citation type="submission" date="2020-08" db="EMBL/GenBank/DDBJ databases">
        <title>Genome public.</title>
        <authorList>
            <person name="Liu C."/>
            <person name="Sun Q."/>
        </authorList>
    </citation>
    <scope>NUCLEOTIDE SEQUENCE [LARGE SCALE GENOMIC DNA]</scope>
    <source>
        <strain evidence="1 2">New-7</strain>
    </source>
</reference>
<protein>
    <submittedName>
        <fullName evidence="1">Uncharacterized protein</fullName>
    </submittedName>
</protein>
<sequence length="106" mass="11897">MKKAAGAGTVYWRRGYASTGCQGRQTTTCDCYGIRFRGDSAVHNFLTVGGASTGWSEMMFVFKKKIPNCEALKECYEKGVESKEHVRELKKDPFSILNFCDAFFAE</sequence>
<organism evidence="1 2">
    <name type="scientific">Alistipes hominis</name>
    <dbReference type="NCBI Taxonomy" id="2763015"/>
    <lineage>
        <taxon>Bacteria</taxon>
        <taxon>Pseudomonadati</taxon>
        <taxon>Bacteroidota</taxon>
        <taxon>Bacteroidia</taxon>
        <taxon>Bacteroidales</taxon>
        <taxon>Rikenellaceae</taxon>
        <taxon>Alistipes</taxon>
    </lineage>
</organism>
<gene>
    <name evidence="1" type="ORF">H8S08_01245</name>
</gene>
<accession>A0ABR7CK86</accession>
<name>A0ABR7CK86_9BACT</name>
<dbReference type="RefSeq" id="WP_101570936.1">
    <property type="nucleotide sequence ID" value="NZ_JACOOK010000001.1"/>
</dbReference>
<dbReference type="Proteomes" id="UP000636891">
    <property type="component" value="Unassembled WGS sequence"/>
</dbReference>
<evidence type="ECO:0000313" key="2">
    <source>
        <dbReference type="Proteomes" id="UP000636891"/>
    </source>
</evidence>
<proteinExistence type="predicted"/>